<name>A0ABN9DEE3_9NEOB</name>
<feature type="compositionally biased region" description="Polar residues" evidence="1">
    <location>
        <begin position="1"/>
        <end position="20"/>
    </location>
</feature>
<protein>
    <submittedName>
        <fullName evidence="2">Uncharacterized protein</fullName>
    </submittedName>
</protein>
<evidence type="ECO:0000313" key="3">
    <source>
        <dbReference type="Proteomes" id="UP001162483"/>
    </source>
</evidence>
<dbReference type="Proteomes" id="UP001162483">
    <property type="component" value="Unassembled WGS sequence"/>
</dbReference>
<reference evidence="2" key="1">
    <citation type="submission" date="2023-05" db="EMBL/GenBank/DDBJ databases">
        <authorList>
            <person name="Stuckert A."/>
        </authorList>
    </citation>
    <scope>NUCLEOTIDE SEQUENCE</scope>
</reference>
<dbReference type="EMBL" id="CATNWA010014308">
    <property type="protein sequence ID" value="CAI9570304.1"/>
    <property type="molecule type" value="Genomic_DNA"/>
</dbReference>
<evidence type="ECO:0000313" key="2">
    <source>
        <dbReference type="EMBL" id="CAI9570304.1"/>
    </source>
</evidence>
<evidence type="ECO:0000256" key="1">
    <source>
        <dbReference type="SAM" id="MobiDB-lite"/>
    </source>
</evidence>
<gene>
    <name evidence="2" type="ORF">SPARVUS_LOCUS7081145</name>
</gene>
<sequence length="49" mass="5520">MVSGNITKWKQLVTTANQPRSGRPHKMIKQGQRMLKSTVPKSPNCLQSQ</sequence>
<keyword evidence="3" id="KW-1185">Reference proteome</keyword>
<accession>A0ABN9DEE3</accession>
<organism evidence="2 3">
    <name type="scientific">Staurois parvus</name>
    <dbReference type="NCBI Taxonomy" id="386267"/>
    <lineage>
        <taxon>Eukaryota</taxon>
        <taxon>Metazoa</taxon>
        <taxon>Chordata</taxon>
        <taxon>Craniata</taxon>
        <taxon>Vertebrata</taxon>
        <taxon>Euteleostomi</taxon>
        <taxon>Amphibia</taxon>
        <taxon>Batrachia</taxon>
        <taxon>Anura</taxon>
        <taxon>Neobatrachia</taxon>
        <taxon>Ranoidea</taxon>
        <taxon>Ranidae</taxon>
        <taxon>Staurois</taxon>
    </lineage>
</organism>
<proteinExistence type="predicted"/>
<feature type="region of interest" description="Disordered" evidence="1">
    <location>
        <begin position="1"/>
        <end position="49"/>
    </location>
</feature>
<feature type="compositionally biased region" description="Polar residues" evidence="1">
    <location>
        <begin position="39"/>
        <end position="49"/>
    </location>
</feature>
<comment type="caution">
    <text evidence="2">The sequence shown here is derived from an EMBL/GenBank/DDBJ whole genome shotgun (WGS) entry which is preliminary data.</text>
</comment>